<feature type="transmembrane region" description="Helical" evidence="6">
    <location>
        <begin position="165"/>
        <end position="183"/>
    </location>
</feature>
<proteinExistence type="inferred from homology"/>
<feature type="transmembrane region" description="Helical" evidence="6">
    <location>
        <begin position="335"/>
        <end position="352"/>
    </location>
</feature>
<feature type="transmembrane region" description="Helical" evidence="6">
    <location>
        <begin position="56"/>
        <end position="79"/>
    </location>
</feature>
<keyword evidence="5 6" id="KW-0472">Membrane</keyword>
<dbReference type="EMBL" id="JAVDQG010000004">
    <property type="protein sequence ID" value="MDR6226176.1"/>
    <property type="molecule type" value="Genomic_DNA"/>
</dbReference>
<feature type="transmembrane region" description="Helical" evidence="6">
    <location>
        <begin position="136"/>
        <end position="158"/>
    </location>
</feature>
<name>A0ABU1IN98_9BACL</name>
<reference evidence="7 8" key="1">
    <citation type="submission" date="2023-07" db="EMBL/GenBank/DDBJ databases">
        <title>Genomic Encyclopedia of Type Strains, Phase IV (KMG-IV): sequencing the most valuable type-strain genomes for metagenomic binning, comparative biology and taxonomic classification.</title>
        <authorList>
            <person name="Goeker M."/>
        </authorList>
    </citation>
    <scope>NUCLEOTIDE SEQUENCE [LARGE SCALE GENOMIC DNA]</scope>
    <source>
        <strain evidence="7 8">DSM 45903</strain>
    </source>
</reference>
<feature type="transmembrane region" description="Helical" evidence="6">
    <location>
        <begin position="372"/>
        <end position="392"/>
    </location>
</feature>
<evidence type="ECO:0000256" key="5">
    <source>
        <dbReference type="ARBA" id="ARBA00023136"/>
    </source>
</evidence>
<evidence type="ECO:0000256" key="1">
    <source>
        <dbReference type="ARBA" id="ARBA00004141"/>
    </source>
</evidence>
<feature type="transmembrane region" description="Helical" evidence="6">
    <location>
        <begin position="203"/>
        <end position="221"/>
    </location>
</feature>
<feature type="transmembrane region" description="Helical" evidence="6">
    <location>
        <begin position="307"/>
        <end position="329"/>
    </location>
</feature>
<feature type="transmembrane region" description="Helical" evidence="6">
    <location>
        <begin position="100"/>
        <end position="124"/>
    </location>
</feature>
<dbReference type="CDD" id="cd11484">
    <property type="entry name" value="SLC-NCS1sbd_CobB-like"/>
    <property type="match status" value="1"/>
</dbReference>
<comment type="caution">
    <text evidence="7">The sequence shown here is derived from an EMBL/GenBank/DDBJ whole genome shotgun (WGS) entry which is preliminary data.</text>
</comment>
<comment type="subcellular location">
    <subcellularLocation>
        <location evidence="1">Membrane</location>
        <topology evidence="1">Multi-pass membrane protein</topology>
    </subcellularLocation>
</comment>
<keyword evidence="4 6" id="KW-1133">Transmembrane helix</keyword>
<feature type="transmembrane region" description="Helical" evidence="6">
    <location>
        <begin position="264"/>
        <end position="286"/>
    </location>
</feature>
<sequence length="444" mass="47295">MIATNIARHDYARSPVPLSERRSWIPITLIWMGVGIDLSGVALGSALAQGMSLGNVIIAVVIGSFILGILAALCSVIGARTGLSMGMIVRFTFGEWGNRLVLLAMLIVGFGWFGVQTGLFGYAANAAISGAIGVEISAQWLTIVGGLLMTLTATLGYIAIERLSVVAIPFVITLLGYLLFHVFSHSEIRQTMWEAPAGGGLGLGMGISLVISGWVMGTFLADVARWARSTRDAALSGFFGFFIGNMIMLLLATSLVHLMGTDDVIIVMISTGMGTFVVLFLLLAQWTTNDNALYSLGLVMASMVRSIPKPVLCIVAGLAGTTLGFLGIADNFTTFLTYITPFTAPIGGIYLVEYFLINPSRFHFAFAKTPKIPALVWHTMLVWAAGAFVAFATTPDLLGWFALTHVPALDAGLVAAALHLMIGKFLGRLRKKEDSSSQEESAST</sequence>
<evidence type="ECO:0000313" key="7">
    <source>
        <dbReference type="EMBL" id="MDR6226176.1"/>
    </source>
</evidence>
<dbReference type="Pfam" id="PF02133">
    <property type="entry name" value="Transp_cyt_pur"/>
    <property type="match status" value="1"/>
</dbReference>
<dbReference type="PANTHER" id="PTHR30569">
    <property type="entry name" value="CYTOSINE TRANSPORTER CODB"/>
    <property type="match status" value="1"/>
</dbReference>
<dbReference type="Proteomes" id="UP001185012">
    <property type="component" value="Unassembled WGS sequence"/>
</dbReference>
<evidence type="ECO:0000256" key="3">
    <source>
        <dbReference type="ARBA" id="ARBA00022692"/>
    </source>
</evidence>
<protein>
    <submittedName>
        <fullName evidence="7">Cytosine permease</fullName>
    </submittedName>
</protein>
<gene>
    <name evidence="7" type="ORF">JOE21_002182</name>
</gene>
<organism evidence="7 8">
    <name type="scientific">Desmospora profundinema</name>
    <dbReference type="NCBI Taxonomy" id="1571184"/>
    <lineage>
        <taxon>Bacteria</taxon>
        <taxon>Bacillati</taxon>
        <taxon>Bacillota</taxon>
        <taxon>Bacilli</taxon>
        <taxon>Bacillales</taxon>
        <taxon>Thermoactinomycetaceae</taxon>
        <taxon>Desmospora</taxon>
    </lineage>
</organism>
<evidence type="ECO:0000256" key="6">
    <source>
        <dbReference type="SAM" id="Phobius"/>
    </source>
</evidence>
<accession>A0ABU1IN98</accession>
<evidence type="ECO:0000313" key="8">
    <source>
        <dbReference type="Proteomes" id="UP001185012"/>
    </source>
</evidence>
<keyword evidence="3 6" id="KW-0812">Transmembrane</keyword>
<feature type="transmembrane region" description="Helical" evidence="6">
    <location>
        <begin position="398"/>
        <end position="422"/>
    </location>
</feature>
<evidence type="ECO:0000256" key="2">
    <source>
        <dbReference type="ARBA" id="ARBA00008974"/>
    </source>
</evidence>
<dbReference type="Gene3D" id="1.10.4160.10">
    <property type="entry name" value="Hydantoin permease"/>
    <property type="match status" value="1"/>
</dbReference>
<comment type="similarity">
    <text evidence="2">Belongs to the purine-cytosine permease (2.A.39) family.</text>
</comment>
<dbReference type="InterPro" id="IPR001248">
    <property type="entry name" value="Pur-cyt_permease"/>
</dbReference>
<feature type="transmembrane region" description="Helical" evidence="6">
    <location>
        <begin position="23"/>
        <end position="44"/>
    </location>
</feature>
<evidence type="ECO:0000256" key="4">
    <source>
        <dbReference type="ARBA" id="ARBA00022989"/>
    </source>
</evidence>
<dbReference type="InterPro" id="IPR030191">
    <property type="entry name" value="CodB"/>
</dbReference>
<keyword evidence="8" id="KW-1185">Reference proteome</keyword>
<feature type="transmembrane region" description="Helical" evidence="6">
    <location>
        <begin position="233"/>
        <end position="258"/>
    </location>
</feature>
<dbReference type="PANTHER" id="PTHR30569:SF0">
    <property type="entry name" value="CYTOSINE PERMEASE"/>
    <property type="match status" value="1"/>
</dbReference>
<dbReference type="RefSeq" id="WP_309865728.1">
    <property type="nucleotide sequence ID" value="NZ_JAVDQG010000004.1"/>
</dbReference>